<name>A0A1H0IB70_9ACTN</name>
<dbReference type="Pfam" id="PF04237">
    <property type="entry name" value="YjbR"/>
    <property type="match status" value="1"/>
</dbReference>
<organism evidence="1 2">
    <name type="scientific">Nocardioides szechwanensis</name>
    <dbReference type="NCBI Taxonomy" id="1005944"/>
    <lineage>
        <taxon>Bacteria</taxon>
        <taxon>Bacillati</taxon>
        <taxon>Actinomycetota</taxon>
        <taxon>Actinomycetes</taxon>
        <taxon>Propionibacteriales</taxon>
        <taxon>Nocardioidaceae</taxon>
        <taxon>Nocardioides</taxon>
    </lineage>
</organism>
<dbReference type="AlphaFoldDB" id="A0A1H0IB70"/>
<protein>
    <submittedName>
        <fullName evidence="1">YjbR protein</fullName>
    </submittedName>
</protein>
<gene>
    <name evidence="1" type="ORF">SAMN05192576_3746</name>
</gene>
<dbReference type="InterPro" id="IPR058532">
    <property type="entry name" value="YjbR/MT2646/Rv2570-like"/>
</dbReference>
<evidence type="ECO:0000313" key="2">
    <source>
        <dbReference type="Proteomes" id="UP000199004"/>
    </source>
</evidence>
<dbReference type="Proteomes" id="UP000199004">
    <property type="component" value="Unassembled WGS sequence"/>
</dbReference>
<sequence length="182" mass="20832">MVTADDVRRVGLALPRSYEFHTGGRAKLKVRQIVYAAFSRDETQMGFGYPKLERDGLVASDPETFFLPPTSDLRYQWVCAHLDRLGADEMRELVTDAWRLCSPAMLHELPEQPAPTAAAWDAMDRQEWGELRSLLNPYVRFADGSLSLRGRSQLLAHLHDHPTPRPPTEVEVRDGQVYRWSR</sequence>
<dbReference type="EMBL" id="FNIC01000007">
    <property type="protein sequence ID" value="SDO28667.1"/>
    <property type="molecule type" value="Genomic_DNA"/>
</dbReference>
<accession>A0A1H0IB70</accession>
<dbReference type="STRING" id="1005944.SAMN05192576_3746"/>
<reference evidence="1 2" key="1">
    <citation type="submission" date="2016-10" db="EMBL/GenBank/DDBJ databases">
        <authorList>
            <person name="de Groot N.N."/>
        </authorList>
    </citation>
    <scope>NUCLEOTIDE SEQUENCE [LARGE SCALE GENOMIC DNA]</scope>
    <source>
        <strain evidence="1 2">CGMCC 1.11147</strain>
    </source>
</reference>
<dbReference type="OrthoDB" id="6167040at2"/>
<keyword evidence="2" id="KW-1185">Reference proteome</keyword>
<proteinExistence type="predicted"/>
<dbReference type="RefSeq" id="WP_143016243.1">
    <property type="nucleotide sequence ID" value="NZ_BKAE01000009.1"/>
</dbReference>
<evidence type="ECO:0000313" key="1">
    <source>
        <dbReference type="EMBL" id="SDO28667.1"/>
    </source>
</evidence>